<keyword evidence="6" id="KW-1185">Reference proteome</keyword>
<dbReference type="RefSeq" id="WP_135152082.1">
    <property type="nucleotide sequence ID" value="NZ_SOMN01000010.1"/>
</dbReference>
<keyword evidence="2 5" id="KW-0436">Ligase</keyword>
<dbReference type="InterPro" id="IPR029710">
    <property type="entry name" value="LIG4"/>
</dbReference>
<dbReference type="OrthoDB" id="9802472at2"/>
<comment type="catalytic activity">
    <reaction evidence="3">
        <text>ATP + (deoxyribonucleotide)n-3'-hydroxyl + 5'-phospho-(deoxyribonucleotide)m = (deoxyribonucleotide)n+m + AMP + diphosphate.</text>
        <dbReference type="EC" id="6.5.1.1"/>
    </reaction>
</comment>
<dbReference type="EMBL" id="SOMN01000010">
    <property type="protein sequence ID" value="TFE27258.1"/>
    <property type="molecule type" value="Genomic_DNA"/>
</dbReference>
<evidence type="ECO:0000256" key="2">
    <source>
        <dbReference type="ARBA" id="ARBA00022598"/>
    </source>
</evidence>
<dbReference type="Gene3D" id="3.30.470.30">
    <property type="entry name" value="DNA ligase/mRNA capping enzyme"/>
    <property type="match status" value="1"/>
</dbReference>
<dbReference type="InterPro" id="IPR012310">
    <property type="entry name" value="DNA_ligase_ATP-dep_cent"/>
</dbReference>
<proteinExistence type="predicted"/>
<sequence>MELTPVVPFEPIRTERMPKVGNWVAQVKWDGVRMLSYFNGTKVQLINRRLNNRSLQYPEFLSAQEYCSAKSFILDGEFIAFDEKKPSFHEIMRRDSLRKKQSVEASVSSIPVTYMIFDVLFFNGNWVVSKSLSERQKVLNDIIKPSNKAQLVENFEDADRLFQLMKSHSMEGIVIKNLESSYLINGKDARWQKRKLFYDLFAVIGGITYRDGIINSLLLGIYSNHSLIYIGHSGTGKLTHADWIKLTRDMEPLIISSCPFENKPSRFKDTVWVKPRVVVKVQFMEWTASKTMRHSSIQSINENLPVSECNFEQNQL</sequence>
<dbReference type="EC" id="6.5.1.1" evidence="1"/>
<dbReference type="Pfam" id="PF01068">
    <property type="entry name" value="DNA_ligase_A_M"/>
    <property type="match status" value="1"/>
</dbReference>
<dbReference type="GO" id="GO:0006297">
    <property type="term" value="P:nucleotide-excision repair, DNA gap filling"/>
    <property type="evidence" value="ECO:0007669"/>
    <property type="project" value="TreeGrafter"/>
</dbReference>
<dbReference type="PANTHER" id="PTHR45997:SF1">
    <property type="entry name" value="DNA LIGASE 4"/>
    <property type="match status" value="1"/>
</dbReference>
<dbReference type="InterPro" id="IPR016059">
    <property type="entry name" value="DNA_ligase_ATP-dep_CS"/>
</dbReference>
<dbReference type="SUPFAM" id="SSF50249">
    <property type="entry name" value="Nucleic acid-binding proteins"/>
    <property type="match status" value="1"/>
</dbReference>
<dbReference type="GO" id="GO:0006310">
    <property type="term" value="P:DNA recombination"/>
    <property type="evidence" value="ECO:0007669"/>
    <property type="project" value="InterPro"/>
</dbReference>
<dbReference type="SUPFAM" id="SSF56091">
    <property type="entry name" value="DNA ligase/mRNA capping enzyme, catalytic domain"/>
    <property type="match status" value="1"/>
</dbReference>
<dbReference type="GO" id="GO:0006303">
    <property type="term" value="P:double-strand break repair via nonhomologous end joining"/>
    <property type="evidence" value="ECO:0007669"/>
    <property type="project" value="TreeGrafter"/>
</dbReference>
<dbReference type="InterPro" id="IPR012340">
    <property type="entry name" value="NA-bd_OB-fold"/>
</dbReference>
<organism evidence="5 6">
    <name type="scientific">Cohnella luojiensis</name>
    <dbReference type="NCBI Taxonomy" id="652876"/>
    <lineage>
        <taxon>Bacteria</taxon>
        <taxon>Bacillati</taxon>
        <taxon>Bacillota</taxon>
        <taxon>Bacilli</taxon>
        <taxon>Bacillales</taxon>
        <taxon>Paenibacillaceae</taxon>
        <taxon>Cohnella</taxon>
    </lineage>
</organism>
<evidence type="ECO:0000313" key="5">
    <source>
        <dbReference type="EMBL" id="TFE27258.1"/>
    </source>
</evidence>
<dbReference type="Gene3D" id="2.40.50.140">
    <property type="entry name" value="Nucleic acid-binding proteins"/>
    <property type="match status" value="1"/>
</dbReference>
<accession>A0A4Y8LYD9</accession>
<evidence type="ECO:0000256" key="3">
    <source>
        <dbReference type="ARBA" id="ARBA00034003"/>
    </source>
</evidence>
<gene>
    <name evidence="5" type="ORF">E2980_10200</name>
</gene>
<dbReference type="InterPro" id="IPR012309">
    <property type="entry name" value="DNA_ligase_ATP-dep_C"/>
</dbReference>
<dbReference type="CDD" id="cd07971">
    <property type="entry name" value="OBF_DNA_ligase_LigD"/>
    <property type="match status" value="1"/>
</dbReference>
<dbReference type="PROSITE" id="PS50160">
    <property type="entry name" value="DNA_LIGASE_A3"/>
    <property type="match status" value="1"/>
</dbReference>
<dbReference type="Pfam" id="PF04679">
    <property type="entry name" value="DNA_ligase_A_C"/>
    <property type="match status" value="1"/>
</dbReference>
<feature type="domain" description="ATP-dependent DNA ligase family profile" evidence="4">
    <location>
        <begin position="105"/>
        <end position="195"/>
    </location>
</feature>
<dbReference type="GO" id="GO:0005524">
    <property type="term" value="F:ATP binding"/>
    <property type="evidence" value="ECO:0007669"/>
    <property type="project" value="InterPro"/>
</dbReference>
<dbReference type="GO" id="GO:0003677">
    <property type="term" value="F:DNA binding"/>
    <property type="evidence" value="ECO:0007669"/>
    <property type="project" value="InterPro"/>
</dbReference>
<dbReference type="PROSITE" id="PS00697">
    <property type="entry name" value="DNA_LIGASE_A1"/>
    <property type="match status" value="1"/>
</dbReference>
<dbReference type="CDD" id="cd07906">
    <property type="entry name" value="Adenylation_DNA_ligase_LigD_LigC"/>
    <property type="match status" value="1"/>
</dbReference>
<evidence type="ECO:0000313" key="6">
    <source>
        <dbReference type="Proteomes" id="UP000297900"/>
    </source>
</evidence>
<evidence type="ECO:0000259" key="4">
    <source>
        <dbReference type="PROSITE" id="PS50160"/>
    </source>
</evidence>
<protein>
    <recommendedName>
        <fullName evidence="1">DNA ligase (ATP)</fullName>
        <ecNumber evidence="1">6.5.1.1</ecNumber>
    </recommendedName>
</protein>
<dbReference type="Proteomes" id="UP000297900">
    <property type="component" value="Unassembled WGS sequence"/>
</dbReference>
<dbReference type="PANTHER" id="PTHR45997">
    <property type="entry name" value="DNA LIGASE 4"/>
    <property type="match status" value="1"/>
</dbReference>
<comment type="caution">
    <text evidence="5">The sequence shown here is derived from an EMBL/GenBank/DDBJ whole genome shotgun (WGS) entry which is preliminary data.</text>
</comment>
<dbReference type="AlphaFoldDB" id="A0A4Y8LYD9"/>
<name>A0A4Y8LYD9_9BACL</name>
<evidence type="ECO:0000256" key="1">
    <source>
        <dbReference type="ARBA" id="ARBA00012727"/>
    </source>
</evidence>
<dbReference type="GO" id="GO:0003910">
    <property type="term" value="F:DNA ligase (ATP) activity"/>
    <property type="evidence" value="ECO:0007669"/>
    <property type="project" value="UniProtKB-EC"/>
</dbReference>
<reference evidence="5 6" key="1">
    <citation type="submission" date="2019-03" db="EMBL/GenBank/DDBJ databases">
        <title>Cohnella endophytica sp. nov., a novel endophytic bacterium isolated from bark of Sonneratia apetala.</title>
        <authorList>
            <person name="Tuo L."/>
        </authorList>
    </citation>
    <scope>NUCLEOTIDE SEQUENCE [LARGE SCALE GENOMIC DNA]</scope>
    <source>
        <strain evidence="5 6">CCTCC AB 208254</strain>
    </source>
</reference>